<reference evidence="1" key="1">
    <citation type="submission" date="2014-09" db="EMBL/GenBank/DDBJ databases">
        <authorList>
            <person name="Magalhaes I.L.F."/>
            <person name="Oliveira U."/>
            <person name="Santos F.R."/>
            <person name="Vidigal T.H.D.A."/>
            <person name="Brescovit A.D."/>
            <person name="Santos A.J."/>
        </authorList>
    </citation>
    <scope>NUCLEOTIDE SEQUENCE</scope>
    <source>
        <tissue evidence="1">Shoot tissue taken approximately 20 cm above the soil surface</tissue>
    </source>
</reference>
<sequence>MGCSSSFSCCRGRFISKSKTTRPSPSEER</sequence>
<protein>
    <submittedName>
        <fullName evidence="1">Uncharacterized protein</fullName>
    </submittedName>
</protein>
<reference evidence="1" key="2">
    <citation type="journal article" date="2015" name="Data Brief">
        <title>Shoot transcriptome of the giant reed, Arundo donax.</title>
        <authorList>
            <person name="Barrero R.A."/>
            <person name="Guerrero F.D."/>
            <person name="Moolhuijzen P."/>
            <person name="Goolsby J.A."/>
            <person name="Tidwell J."/>
            <person name="Bellgard S.E."/>
            <person name="Bellgard M.I."/>
        </authorList>
    </citation>
    <scope>NUCLEOTIDE SEQUENCE</scope>
    <source>
        <tissue evidence="1">Shoot tissue taken approximately 20 cm above the soil surface</tissue>
    </source>
</reference>
<accession>A0A0A9FWD5</accession>
<organism evidence="1">
    <name type="scientific">Arundo donax</name>
    <name type="common">Giant reed</name>
    <name type="synonym">Donax arundinaceus</name>
    <dbReference type="NCBI Taxonomy" id="35708"/>
    <lineage>
        <taxon>Eukaryota</taxon>
        <taxon>Viridiplantae</taxon>
        <taxon>Streptophyta</taxon>
        <taxon>Embryophyta</taxon>
        <taxon>Tracheophyta</taxon>
        <taxon>Spermatophyta</taxon>
        <taxon>Magnoliopsida</taxon>
        <taxon>Liliopsida</taxon>
        <taxon>Poales</taxon>
        <taxon>Poaceae</taxon>
        <taxon>PACMAD clade</taxon>
        <taxon>Arundinoideae</taxon>
        <taxon>Arundineae</taxon>
        <taxon>Arundo</taxon>
    </lineage>
</organism>
<proteinExistence type="predicted"/>
<dbReference type="AlphaFoldDB" id="A0A0A9FWD5"/>
<evidence type="ECO:0000313" key="1">
    <source>
        <dbReference type="EMBL" id="JAE16587.1"/>
    </source>
</evidence>
<dbReference type="EMBL" id="GBRH01181309">
    <property type="protein sequence ID" value="JAE16587.1"/>
    <property type="molecule type" value="Transcribed_RNA"/>
</dbReference>
<name>A0A0A9FWD5_ARUDO</name>